<sequence length="100" mass="11552">MRSRIRPYLQMKLFFLQGVTLLRRVIRVSSLGSLNLSGRKVPVDHDAFEVFDEMQQWDRSSVEVKIGETTFREWMNDTPSSGEEIVYGTVASDDEPWVSP</sequence>
<keyword evidence="2" id="KW-1185">Reference proteome</keyword>
<evidence type="ECO:0000313" key="2">
    <source>
        <dbReference type="Proteomes" id="UP001058974"/>
    </source>
</evidence>
<protein>
    <submittedName>
        <fullName evidence="1">Uncharacterized protein</fullName>
    </submittedName>
</protein>
<comment type="caution">
    <text evidence="1">The sequence shown here is derived from an EMBL/GenBank/DDBJ whole genome shotgun (WGS) entry which is preliminary data.</text>
</comment>
<gene>
    <name evidence="1" type="ORF">KIW84_074852</name>
</gene>
<accession>A0A9D4VTW6</accession>
<dbReference type="EMBL" id="JAMSHJ010000007">
    <property type="protein sequence ID" value="KAI5389358.1"/>
    <property type="molecule type" value="Genomic_DNA"/>
</dbReference>
<evidence type="ECO:0000313" key="1">
    <source>
        <dbReference type="EMBL" id="KAI5389358.1"/>
    </source>
</evidence>
<dbReference type="Proteomes" id="UP001058974">
    <property type="component" value="Chromosome 7"/>
</dbReference>
<dbReference type="AlphaFoldDB" id="A0A9D4VTW6"/>
<dbReference type="Gramene" id="Psat07G0485200-T1">
    <property type="protein sequence ID" value="KAI5389358.1"/>
    <property type="gene ID" value="KIW84_074852"/>
</dbReference>
<organism evidence="1 2">
    <name type="scientific">Pisum sativum</name>
    <name type="common">Garden pea</name>
    <name type="synonym">Lathyrus oleraceus</name>
    <dbReference type="NCBI Taxonomy" id="3888"/>
    <lineage>
        <taxon>Eukaryota</taxon>
        <taxon>Viridiplantae</taxon>
        <taxon>Streptophyta</taxon>
        <taxon>Embryophyta</taxon>
        <taxon>Tracheophyta</taxon>
        <taxon>Spermatophyta</taxon>
        <taxon>Magnoliopsida</taxon>
        <taxon>eudicotyledons</taxon>
        <taxon>Gunneridae</taxon>
        <taxon>Pentapetalae</taxon>
        <taxon>rosids</taxon>
        <taxon>fabids</taxon>
        <taxon>Fabales</taxon>
        <taxon>Fabaceae</taxon>
        <taxon>Papilionoideae</taxon>
        <taxon>50 kb inversion clade</taxon>
        <taxon>NPAAA clade</taxon>
        <taxon>Hologalegina</taxon>
        <taxon>IRL clade</taxon>
        <taxon>Fabeae</taxon>
        <taxon>Lathyrus</taxon>
    </lineage>
</organism>
<proteinExistence type="predicted"/>
<name>A0A9D4VTW6_PEA</name>
<reference evidence="1 2" key="1">
    <citation type="journal article" date="2022" name="Nat. Genet.">
        <title>Improved pea reference genome and pan-genome highlight genomic features and evolutionary characteristics.</title>
        <authorList>
            <person name="Yang T."/>
            <person name="Liu R."/>
            <person name="Luo Y."/>
            <person name="Hu S."/>
            <person name="Wang D."/>
            <person name="Wang C."/>
            <person name="Pandey M.K."/>
            <person name="Ge S."/>
            <person name="Xu Q."/>
            <person name="Li N."/>
            <person name="Li G."/>
            <person name="Huang Y."/>
            <person name="Saxena R.K."/>
            <person name="Ji Y."/>
            <person name="Li M."/>
            <person name="Yan X."/>
            <person name="He Y."/>
            <person name="Liu Y."/>
            <person name="Wang X."/>
            <person name="Xiang C."/>
            <person name="Varshney R.K."/>
            <person name="Ding H."/>
            <person name="Gao S."/>
            <person name="Zong X."/>
        </authorList>
    </citation>
    <scope>NUCLEOTIDE SEQUENCE [LARGE SCALE GENOMIC DNA]</scope>
    <source>
        <strain evidence="1 2">cv. Zhongwan 6</strain>
    </source>
</reference>